<gene>
    <name evidence="2" type="ORF">CRG98_043859</name>
</gene>
<organism evidence="2 3">
    <name type="scientific">Punica granatum</name>
    <name type="common">Pomegranate</name>
    <dbReference type="NCBI Taxonomy" id="22663"/>
    <lineage>
        <taxon>Eukaryota</taxon>
        <taxon>Viridiplantae</taxon>
        <taxon>Streptophyta</taxon>
        <taxon>Embryophyta</taxon>
        <taxon>Tracheophyta</taxon>
        <taxon>Spermatophyta</taxon>
        <taxon>Magnoliopsida</taxon>
        <taxon>eudicotyledons</taxon>
        <taxon>Gunneridae</taxon>
        <taxon>Pentapetalae</taxon>
        <taxon>rosids</taxon>
        <taxon>malvids</taxon>
        <taxon>Myrtales</taxon>
        <taxon>Lythraceae</taxon>
        <taxon>Punica</taxon>
    </lineage>
</organism>
<dbReference type="STRING" id="22663.A0A2I0HVH5"/>
<name>A0A2I0HVH5_PUNGR</name>
<dbReference type="Gene3D" id="3.30.420.40">
    <property type="match status" value="1"/>
</dbReference>
<proteinExistence type="predicted"/>
<keyword evidence="3" id="KW-1185">Reference proteome</keyword>
<accession>A0A2I0HVH5</accession>
<reference evidence="2 3" key="1">
    <citation type="submission" date="2017-11" db="EMBL/GenBank/DDBJ databases">
        <title>De-novo sequencing of pomegranate (Punica granatum L.) genome.</title>
        <authorList>
            <person name="Akparov Z."/>
            <person name="Amiraslanov A."/>
            <person name="Hajiyeva S."/>
            <person name="Abbasov M."/>
            <person name="Kaur K."/>
            <person name="Hamwieh A."/>
            <person name="Solovyev V."/>
            <person name="Salamov A."/>
            <person name="Braich B."/>
            <person name="Kosarev P."/>
            <person name="Mahmoud A."/>
            <person name="Hajiyev E."/>
            <person name="Babayeva S."/>
            <person name="Izzatullayeva V."/>
            <person name="Mammadov A."/>
            <person name="Mammadov A."/>
            <person name="Sharifova S."/>
            <person name="Ojaghi J."/>
            <person name="Eynullazada K."/>
            <person name="Bayramov B."/>
            <person name="Abdulazimova A."/>
            <person name="Shahmuradov I."/>
        </authorList>
    </citation>
    <scope>NUCLEOTIDE SEQUENCE [LARGE SCALE GENOMIC DNA]</scope>
    <source>
        <strain evidence="3">cv. AG2017</strain>
        <tissue evidence="2">Leaf</tissue>
    </source>
</reference>
<sequence length="186" mass="21154">MATILKRIVELASNHPESSSDPARRRQSPVGPEDMLLHILRLLGPKDAAKMSLVCKSLRSLVSDDRLWVFFLQHQAEPWESIFFAETNLRWGYPIQAFSRGMPEVSFMSIYSKRAQVPGSIIIDGGSGYCKIGWSKYECPSVRSATFLEFGNIESPMHSRLRHFFLTIYSRIQIKPSSYPTLVLSL</sequence>
<dbReference type="Gene3D" id="1.20.1280.50">
    <property type="match status" value="1"/>
</dbReference>
<dbReference type="SMART" id="SM00256">
    <property type="entry name" value="FBOX"/>
    <property type="match status" value="1"/>
</dbReference>
<protein>
    <recommendedName>
        <fullName evidence="1">F-box domain-containing protein</fullName>
    </recommendedName>
</protein>
<dbReference type="InterPro" id="IPR001810">
    <property type="entry name" value="F-box_dom"/>
</dbReference>
<evidence type="ECO:0000259" key="1">
    <source>
        <dbReference type="PROSITE" id="PS50181"/>
    </source>
</evidence>
<feature type="domain" description="F-box" evidence="1">
    <location>
        <begin position="32"/>
        <end position="71"/>
    </location>
</feature>
<dbReference type="Pfam" id="PF12937">
    <property type="entry name" value="F-box-like"/>
    <property type="match status" value="1"/>
</dbReference>
<evidence type="ECO:0000313" key="2">
    <source>
        <dbReference type="EMBL" id="PKI35701.1"/>
    </source>
</evidence>
<comment type="caution">
    <text evidence="2">The sequence shown here is derived from an EMBL/GenBank/DDBJ whole genome shotgun (WGS) entry which is preliminary data.</text>
</comment>
<dbReference type="PROSITE" id="PS50181">
    <property type="entry name" value="FBOX"/>
    <property type="match status" value="1"/>
</dbReference>
<dbReference type="EMBL" id="PGOL01005224">
    <property type="protein sequence ID" value="PKI35701.1"/>
    <property type="molecule type" value="Genomic_DNA"/>
</dbReference>
<dbReference type="InterPro" id="IPR036047">
    <property type="entry name" value="F-box-like_dom_sf"/>
</dbReference>
<evidence type="ECO:0000313" key="3">
    <source>
        <dbReference type="Proteomes" id="UP000233551"/>
    </source>
</evidence>
<dbReference type="CDD" id="cd22156">
    <property type="entry name" value="F-box_AtARP8-like"/>
    <property type="match status" value="1"/>
</dbReference>
<dbReference type="Proteomes" id="UP000233551">
    <property type="component" value="Unassembled WGS sequence"/>
</dbReference>
<dbReference type="AlphaFoldDB" id="A0A2I0HVH5"/>
<dbReference type="SUPFAM" id="SSF81383">
    <property type="entry name" value="F-box domain"/>
    <property type="match status" value="1"/>
</dbReference>